<gene>
    <name evidence="2" type="ORF">HY36_14555</name>
</gene>
<dbReference type="Proteomes" id="UP000024547">
    <property type="component" value="Unassembled WGS sequence"/>
</dbReference>
<dbReference type="AlphaFoldDB" id="A0A059E793"/>
<dbReference type="PATRIC" id="fig|1280948.3.peg.1147"/>
<protein>
    <submittedName>
        <fullName evidence="2">Uncharacterized protein</fullName>
    </submittedName>
</protein>
<evidence type="ECO:0000313" key="3">
    <source>
        <dbReference type="Proteomes" id="UP000024547"/>
    </source>
</evidence>
<organism evidence="2 3">
    <name type="scientific">Hyphomonas atlantica</name>
    <dbReference type="NCBI Taxonomy" id="1280948"/>
    <lineage>
        <taxon>Bacteria</taxon>
        <taxon>Pseudomonadati</taxon>
        <taxon>Pseudomonadota</taxon>
        <taxon>Alphaproteobacteria</taxon>
        <taxon>Hyphomonadales</taxon>
        <taxon>Hyphomonadaceae</taxon>
        <taxon>Hyphomonas</taxon>
    </lineage>
</organism>
<accession>A0A059E793</accession>
<dbReference type="OrthoDB" id="572536at2"/>
<feature type="chain" id="PRO_5001577024" evidence="1">
    <location>
        <begin position="21"/>
        <end position="143"/>
    </location>
</feature>
<dbReference type="RefSeq" id="WP_051602534.1">
    <property type="nucleotide sequence ID" value="NZ_AWFH01000006.1"/>
</dbReference>
<keyword evidence="1" id="KW-0732">Signal</keyword>
<keyword evidence="3" id="KW-1185">Reference proteome</keyword>
<proteinExistence type="predicted"/>
<dbReference type="EMBL" id="AWFH01000006">
    <property type="protein sequence ID" value="KCZ63513.1"/>
    <property type="molecule type" value="Genomic_DNA"/>
</dbReference>
<evidence type="ECO:0000256" key="1">
    <source>
        <dbReference type="SAM" id="SignalP"/>
    </source>
</evidence>
<comment type="caution">
    <text evidence="2">The sequence shown here is derived from an EMBL/GenBank/DDBJ whole genome shotgun (WGS) entry which is preliminary data.</text>
</comment>
<feature type="signal peptide" evidence="1">
    <location>
        <begin position="1"/>
        <end position="20"/>
    </location>
</feature>
<sequence>MRNLVLALAGMGLAALNAAADEVWSTPIGDVVYEADTPEGWAVWSYPGLDARGTVYLKDLAGVYEERGAYAGIWVEPESSDIELCDVAITNPVTGEAHYNWGRVDLVFIEPDFPGGWVALRGNCFNQPSDYLIGKPVTGSIEQ</sequence>
<dbReference type="eggNOG" id="ENOG503065G">
    <property type="taxonomic scope" value="Bacteria"/>
</dbReference>
<evidence type="ECO:0000313" key="2">
    <source>
        <dbReference type="EMBL" id="KCZ63513.1"/>
    </source>
</evidence>
<dbReference type="STRING" id="1280948.HY36_14555"/>
<name>A0A059E793_9PROT</name>
<reference evidence="2 3" key="1">
    <citation type="journal article" date="2014" name="Antonie Van Leeuwenhoek">
        <title>Hyphomonas beringensis sp. nov. and Hyphomonas chukchiensis sp. nov., isolated from surface seawater of the Bering Sea and Chukchi Sea.</title>
        <authorList>
            <person name="Li C."/>
            <person name="Lai Q."/>
            <person name="Li G."/>
            <person name="Dong C."/>
            <person name="Wang J."/>
            <person name="Liao Y."/>
            <person name="Shao Z."/>
        </authorList>
    </citation>
    <scope>NUCLEOTIDE SEQUENCE [LARGE SCALE GENOMIC DNA]</scope>
    <source>
        <strain evidence="2 3">22II1-22F38</strain>
    </source>
</reference>